<dbReference type="FunFam" id="3.40.50.300:FF:000032">
    <property type="entry name" value="Export ABC transporter ATP-binding protein"/>
    <property type="match status" value="1"/>
</dbReference>
<evidence type="ECO:0000313" key="6">
    <source>
        <dbReference type="EMBL" id="PNT91957.1"/>
    </source>
</evidence>
<dbReference type="KEGG" id="cthd:CDO33_14340"/>
<name>A0A2K2EZL5_9CLOT</name>
<dbReference type="Pfam" id="PF00005">
    <property type="entry name" value="ABC_tran"/>
    <property type="match status" value="1"/>
</dbReference>
<dbReference type="SMART" id="SM00382">
    <property type="entry name" value="AAA"/>
    <property type="match status" value="1"/>
</dbReference>
<comment type="caution">
    <text evidence="6">The sequence shown here is derived from an EMBL/GenBank/DDBJ whole genome shotgun (WGS) entry which is preliminary data.</text>
</comment>
<evidence type="ECO:0000259" key="5">
    <source>
        <dbReference type="PROSITE" id="PS50893"/>
    </source>
</evidence>
<keyword evidence="2" id="KW-0813">Transport</keyword>
<dbReference type="InterPro" id="IPR003439">
    <property type="entry name" value="ABC_transporter-like_ATP-bd"/>
</dbReference>
<evidence type="ECO:0000256" key="4">
    <source>
        <dbReference type="ARBA" id="ARBA00022840"/>
    </source>
</evidence>
<dbReference type="GO" id="GO:0016887">
    <property type="term" value="F:ATP hydrolysis activity"/>
    <property type="evidence" value="ECO:0007669"/>
    <property type="project" value="InterPro"/>
</dbReference>
<keyword evidence="7" id="KW-1185">Reference proteome</keyword>
<dbReference type="EMBL" id="NIOJ01000115">
    <property type="protein sequence ID" value="PNT91957.1"/>
    <property type="molecule type" value="Genomic_DNA"/>
</dbReference>
<dbReference type="GO" id="GO:0098796">
    <property type="term" value="C:membrane protein complex"/>
    <property type="evidence" value="ECO:0007669"/>
    <property type="project" value="UniProtKB-ARBA"/>
</dbReference>
<evidence type="ECO:0000256" key="3">
    <source>
        <dbReference type="ARBA" id="ARBA00022741"/>
    </source>
</evidence>
<organism evidence="6 7">
    <name type="scientific">Clostridium thermosuccinogenes</name>
    <dbReference type="NCBI Taxonomy" id="84032"/>
    <lineage>
        <taxon>Bacteria</taxon>
        <taxon>Bacillati</taxon>
        <taxon>Bacillota</taxon>
        <taxon>Clostridia</taxon>
        <taxon>Eubacteriales</taxon>
        <taxon>Clostridiaceae</taxon>
        <taxon>Clostridium</taxon>
    </lineage>
</organism>
<evidence type="ECO:0000313" key="7">
    <source>
        <dbReference type="Proteomes" id="UP000236151"/>
    </source>
</evidence>
<dbReference type="InterPro" id="IPR027417">
    <property type="entry name" value="P-loop_NTPase"/>
</dbReference>
<dbReference type="Proteomes" id="UP000236151">
    <property type="component" value="Unassembled WGS sequence"/>
</dbReference>
<dbReference type="OrthoDB" id="9802264at2"/>
<dbReference type="AlphaFoldDB" id="A0A2K2EZL5"/>
<evidence type="ECO:0000256" key="2">
    <source>
        <dbReference type="ARBA" id="ARBA00022448"/>
    </source>
</evidence>
<dbReference type="InterPro" id="IPR017871">
    <property type="entry name" value="ABC_transporter-like_CS"/>
</dbReference>
<gene>
    <name evidence="6" type="ORF">CDQ84_18950</name>
</gene>
<keyword evidence="3" id="KW-0547">Nucleotide-binding</keyword>
<dbReference type="GO" id="GO:0005524">
    <property type="term" value="F:ATP binding"/>
    <property type="evidence" value="ECO:0007669"/>
    <property type="project" value="UniProtKB-KW"/>
</dbReference>
<dbReference type="PROSITE" id="PS00211">
    <property type="entry name" value="ABC_TRANSPORTER_1"/>
    <property type="match status" value="1"/>
</dbReference>
<dbReference type="PANTHER" id="PTHR42798:SF6">
    <property type="entry name" value="CELL DIVISION ATP-BINDING PROTEIN FTSE"/>
    <property type="match status" value="1"/>
</dbReference>
<keyword evidence="4 6" id="KW-0067">ATP-binding</keyword>
<dbReference type="Gene3D" id="3.40.50.300">
    <property type="entry name" value="P-loop containing nucleotide triphosphate hydrolases"/>
    <property type="match status" value="1"/>
</dbReference>
<dbReference type="RefSeq" id="WP_103083286.1">
    <property type="nucleotide sequence ID" value="NZ_CP021850.1"/>
</dbReference>
<comment type="similarity">
    <text evidence="1">Belongs to the ABC transporter superfamily.</text>
</comment>
<protein>
    <submittedName>
        <fullName evidence="6">Macrolide ABC transporter ATP-binding protein</fullName>
    </submittedName>
</protein>
<dbReference type="SUPFAM" id="SSF52540">
    <property type="entry name" value="P-loop containing nucleoside triphosphate hydrolases"/>
    <property type="match status" value="1"/>
</dbReference>
<dbReference type="InterPro" id="IPR003593">
    <property type="entry name" value="AAA+_ATPase"/>
</dbReference>
<proteinExistence type="inferred from homology"/>
<accession>A0A2K2EZL5</accession>
<dbReference type="GO" id="GO:0022857">
    <property type="term" value="F:transmembrane transporter activity"/>
    <property type="evidence" value="ECO:0007669"/>
    <property type="project" value="UniProtKB-ARBA"/>
</dbReference>
<sequence>MIQLINVHKIYKGNGVQTLALKGISLEIAESEFVAIMGRSGCGKTTLLNIIGCMDDFDSGEYMFKDINIKELNSKQLALIRNKRIGFVFQAFNLINEMTVFENVEVPLGYAGMPRKQRKEIVLEMLEKVGLIDKVKNYPSQLSGGQQQRVAIARALSNNPEIILADEPTGNLDSKNGTEIIELLQSLNNKGTTLVIVTHDEKVASYAKRKIILNDGIIVKDTGAY</sequence>
<feature type="domain" description="ABC transporter" evidence="5">
    <location>
        <begin position="2"/>
        <end position="225"/>
    </location>
</feature>
<dbReference type="PROSITE" id="PS50893">
    <property type="entry name" value="ABC_TRANSPORTER_2"/>
    <property type="match status" value="1"/>
</dbReference>
<dbReference type="PANTHER" id="PTHR42798">
    <property type="entry name" value="LIPOPROTEIN-RELEASING SYSTEM ATP-BINDING PROTEIN LOLD"/>
    <property type="match status" value="1"/>
</dbReference>
<dbReference type="CDD" id="cd03255">
    <property type="entry name" value="ABC_MJ0796_LolCDE_FtsE"/>
    <property type="match status" value="1"/>
</dbReference>
<dbReference type="InterPro" id="IPR017911">
    <property type="entry name" value="MacB-like_ATP-bd"/>
</dbReference>
<reference evidence="7" key="1">
    <citation type="submission" date="2017-06" db="EMBL/GenBank/DDBJ databases">
        <title>Investigating the central metabolism of Clostridium thermosuccinogenes.</title>
        <authorList>
            <person name="Koendjbiharie J.G."/>
            <person name="Van Kranenburg R."/>
            <person name="Vriesendorp B."/>
        </authorList>
    </citation>
    <scope>NUCLEOTIDE SEQUENCE [LARGE SCALE GENOMIC DNA]</scope>
    <source>
        <strain evidence="7">DSM 5806</strain>
    </source>
</reference>
<evidence type="ECO:0000256" key="1">
    <source>
        <dbReference type="ARBA" id="ARBA00005417"/>
    </source>
</evidence>